<dbReference type="RefSeq" id="WP_192961375.1">
    <property type="nucleotide sequence ID" value="NZ_QKOF01000003.1"/>
</dbReference>
<sequence length="187" mass="21368">MDSKYFRRDIMRLRSILLVVVFVCVLALSINSLVSYLSHRPVIYSEGEITMDHGNFRMSEGDVKGFYCDEYVSFALPDGWSGRTKVIDSCKTLFAWNSTEALSAGPTRLHSLDDALNELEDVISKNATKIDDHPAYIIKTKNPKNPYTYTTYIYIKTGDTIYEIIYSSKTEEPEGLKQILRTLKVKK</sequence>
<dbReference type="Proteomes" id="UP000646659">
    <property type="component" value="Unassembled WGS sequence"/>
</dbReference>
<comment type="caution">
    <text evidence="1">The sequence shown here is derived from an EMBL/GenBank/DDBJ whole genome shotgun (WGS) entry which is preliminary data.</text>
</comment>
<protein>
    <submittedName>
        <fullName evidence="1">Uncharacterized protein</fullName>
    </submittedName>
</protein>
<reference evidence="1" key="1">
    <citation type="submission" date="2018-06" db="EMBL/GenBank/DDBJ databases">
        <title>Draft genome sequence of Methanothermobacter thermautotrophicus Strain WHS, a thermophilic, hydrogenotrophic methanogen isolated from Washburn Hot Springs in Yellowstone National Park, USA.</title>
        <authorList>
            <person name="Mckay L.J."/>
            <person name="Klingelsmith K."/>
            <person name="Inskeep W.P."/>
            <person name="Fields M.W."/>
        </authorList>
    </citation>
    <scope>NUCLEOTIDE SEQUENCE</scope>
    <source>
        <strain evidence="1">WHS</strain>
    </source>
</reference>
<name>A0A842YJW4_METTF</name>
<dbReference type="EMBL" id="QKOF01000003">
    <property type="protein sequence ID" value="MBE2899599.1"/>
    <property type="molecule type" value="Genomic_DNA"/>
</dbReference>
<evidence type="ECO:0000313" key="1">
    <source>
        <dbReference type="EMBL" id="MBE2899599.1"/>
    </source>
</evidence>
<dbReference type="AlphaFoldDB" id="A0A842YJW4"/>
<gene>
    <name evidence="1" type="ORF">DNK57_01980</name>
</gene>
<evidence type="ECO:0000313" key="2">
    <source>
        <dbReference type="Proteomes" id="UP000646659"/>
    </source>
</evidence>
<accession>A0A842YJW4</accession>
<organism evidence="1 2">
    <name type="scientific">Methanothermobacter thermautotrophicus</name>
    <name type="common">Methanobacterium thermoformicicum</name>
    <dbReference type="NCBI Taxonomy" id="145262"/>
    <lineage>
        <taxon>Archaea</taxon>
        <taxon>Methanobacteriati</taxon>
        <taxon>Methanobacteriota</taxon>
        <taxon>Methanomada group</taxon>
        <taxon>Methanobacteria</taxon>
        <taxon>Methanobacteriales</taxon>
        <taxon>Methanobacteriaceae</taxon>
        <taxon>Methanothermobacter</taxon>
    </lineage>
</organism>
<proteinExistence type="predicted"/>